<dbReference type="PROSITE" id="PS01054">
    <property type="entry name" value="TRANSALDOLASE_1"/>
    <property type="match status" value="1"/>
</dbReference>
<evidence type="ECO:0000313" key="11">
    <source>
        <dbReference type="Proteomes" id="UP000314294"/>
    </source>
</evidence>
<protein>
    <recommendedName>
        <fullName evidence="5">Transaldolase</fullName>
        <ecNumber evidence="4">2.2.1.2</ecNumber>
    </recommendedName>
</protein>
<evidence type="ECO:0000256" key="8">
    <source>
        <dbReference type="ARBA" id="ARBA00023126"/>
    </source>
</evidence>
<dbReference type="GO" id="GO:0005975">
    <property type="term" value="P:carbohydrate metabolic process"/>
    <property type="evidence" value="ECO:0007669"/>
    <property type="project" value="InterPro"/>
</dbReference>
<keyword evidence="6" id="KW-0963">Cytoplasm</keyword>
<sequence>MSSQSPDKRRKMETALDQLKKHTVVVADTGDFNAIEEYKPQDATTNPSLILAAAKMPAYQHLVDQAIKYGVAKGGTEEEQVANTMDKLFVSFGLEILKKVPGRVSTEVDARLSFDKDEMVAKALRLIALYEEAGIGKERVLIKLSSTWEGIQAGSERSKQEVVYSSSSFAVACAEAKVTLISPFVGRILDWYKESTGRAGYEAHEDPGVLSVTKIYNYYKKFGYGTVVMGASFRNTGQVKALAGCDLLTISPGLLAELSGDHAVITPTLSEEAAKSCDLEKIHLDEKDYRWRHNEDRMAVEKLSDGIRKFAADGVKLETVIRVRRLLIGRRADVTTPLASDRFIFFSLSSESQEKMLSGKNGK</sequence>
<evidence type="ECO:0000256" key="9">
    <source>
        <dbReference type="ARBA" id="ARBA00023270"/>
    </source>
</evidence>
<name>A0A4Z2GZB7_9TELE</name>
<evidence type="ECO:0000256" key="7">
    <source>
        <dbReference type="ARBA" id="ARBA00022679"/>
    </source>
</evidence>
<dbReference type="Pfam" id="PF00923">
    <property type="entry name" value="TAL_FSA"/>
    <property type="match status" value="1"/>
</dbReference>
<keyword evidence="11" id="KW-1185">Reference proteome</keyword>
<dbReference type="EMBL" id="SRLO01000370">
    <property type="protein sequence ID" value="TNN58829.1"/>
    <property type="molecule type" value="Genomic_DNA"/>
</dbReference>
<comment type="pathway">
    <text evidence="2">Carbohydrate degradation; pentose phosphate pathway; D-glyceraldehyde 3-phosphate and beta-D-fructose 6-phosphate from D-ribose 5-phosphate and D-xylulose 5-phosphate (non-oxidative stage): step 2/3.</text>
</comment>
<evidence type="ECO:0000256" key="1">
    <source>
        <dbReference type="ARBA" id="ARBA00004496"/>
    </source>
</evidence>
<dbReference type="Proteomes" id="UP000314294">
    <property type="component" value="Unassembled WGS sequence"/>
</dbReference>
<dbReference type="InterPro" id="IPR018225">
    <property type="entry name" value="Transaldolase_AS"/>
</dbReference>
<organism evidence="10 11">
    <name type="scientific">Liparis tanakae</name>
    <name type="common">Tanaka's snailfish</name>
    <dbReference type="NCBI Taxonomy" id="230148"/>
    <lineage>
        <taxon>Eukaryota</taxon>
        <taxon>Metazoa</taxon>
        <taxon>Chordata</taxon>
        <taxon>Craniata</taxon>
        <taxon>Vertebrata</taxon>
        <taxon>Euteleostomi</taxon>
        <taxon>Actinopterygii</taxon>
        <taxon>Neopterygii</taxon>
        <taxon>Teleostei</taxon>
        <taxon>Neoteleostei</taxon>
        <taxon>Acanthomorphata</taxon>
        <taxon>Eupercaria</taxon>
        <taxon>Perciformes</taxon>
        <taxon>Cottioidei</taxon>
        <taxon>Cottales</taxon>
        <taxon>Liparidae</taxon>
        <taxon>Liparis</taxon>
    </lineage>
</organism>
<comment type="subcellular location">
    <subcellularLocation>
        <location evidence="1">Cytoplasm</location>
    </subcellularLocation>
</comment>
<dbReference type="InterPro" id="IPR013785">
    <property type="entry name" value="Aldolase_TIM"/>
</dbReference>
<dbReference type="SUPFAM" id="SSF51569">
    <property type="entry name" value="Aldolase"/>
    <property type="match status" value="1"/>
</dbReference>
<evidence type="ECO:0000256" key="4">
    <source>
        <dbReference type="ARBA" id="ARBA00013151"/>
    </source>
</evidence>
<evidence type="ECO:0000256" key="2">
    <source>
        <dbReference type="ARBA" id="ARBA00004857"/>
    </source>
</evidence>
<dbReference type="GO" id="GO:0009052">
    <property type="term" value="P:pentose-phosphate shunt, non-oxidative branch"/>
    <property type="evidence" value="ECO:0007669"/>
    <property type="project" value="TreeGrafter"/>
</dbReference>
<accession>A0A4Z2GZB7</accession>
<dbReference type="OrthoDB" id="2015515at2759"/>
<proteinExistence type="inferred from homology"/>
<dbReference type="GO" id="GO:0004801">
    <property type="term" value="F:transaldolase activity"/>
    <property type="evidence" value="ECO:0007669"/>
    <property type="project" value="UniProtKB-EC"/>
</dbReference>
<gene>
    <name evidence="10" type="primary">TALDO1</name>
    <name evidence="10" type="ORF">EYF80_030978</name>
</gene>
<keyword evidence="7" id="KW-0808">Transferase</keyword>
<dbReference type="EC" id="2.2.1.2" evidence="4"/>
<dbReference type="PANTHER" id="PTHR10683:SF18">
    <property type="entry name" value="TRANSALDOLASE"/>
    <property type="match status" value="1"/>
</dbReference>
<dbReference type="NCBIfam" id="TIGR00874">
    <property type="entry name" value="talAB"/>
    <property type="match status" value="1"/>
</dbReference>
<dbReference type="CDD" id="cd00957">
    <property type="entry name" value="Transaldolase_TalAB"/>
    <property type="match status" value="1"/>
</dbReference>
<evidence type="ECO:0000256" key="6">
    <source>
        <dbReference type="ARBA" id="ARBA00022490"/>
    </source>
</evidence>
<dbReference type="AlphaFoldDB" id="A0A4Z2GZB7"/>
<dbReference type="InterPro" id="IPR004730">
    <property type="entry name" value="Transaldolase_1"/>
</dbReference>
<dbReference type="InterPro" id="IPR001585">
    <property type="entry name" value="TAL/FSA"/>
</dbReference>
<comment type="similarity">
    <text evidence="3">Belongs to the transaldolase family. Type 1 subfamily.</text>
</comment>
<comment type="caution">
    <text evidence="10">The sequence shown here is derived from an EMBL/GenBank/DDBJ whole genome shotgun (WGS) entry which is preliminary data.</text>
</comment>
<evidence type="ECO:0000256" key="5">
    <source>
        <dbReference type="ARBA" id="ARBA00018292"/>
    </source>
</evidence>
<reference evidence="10 11" key="1">
    <citation type="submission" date="2019-03" db="EMBL/GenBank/DDBJ databases">
        <title>First draft genome of Liparis tanakae, snailfish: a comprehensive survey of snailfish specific genes.</title>
        <authorList>
            <person name="Kim W."/>
            <person name="Song I."/>
            <person name="Jeong J.-H."/>
            <person name="Kim D."/>
            <person name="Kim S."/>
            <person name="Ryu S."/>
            <person name="Song J.Y."/>
            <person name="Lee S.K."/>
        </authorList>
    </citation>
    <scope>NUCLEOTIDE SEQUENCE [LARGE SCALE GENOMIC DNA]</scope>
    <source>
        <tissue evidence="10">Muscle</tissue>
    </source>
</reference>
<evidence type="ECO:0000313" key="10">
    <source>
        <dbReference type="EMBL" id="TNN58829.1"/>
    </source>
</evidence>
<keyword evidence="8" id="KW-0570">Pentose shunt</keyword>
<dbReference type="FunFam" id="3.20.20.70:FF:000002">
    <property type="entry name" value="Transaldolase"/>
    <property type="match status" value="1"/>
</dbReference>
<keyword evidence="9" id="KW-0704">Schiff base</keyword>
<dbReference type="Gene3D" id="3.20.20.70">
    <property type="entry name" value="Aldolase class I"/>
    <property type="match status" value="1"/>
</dbReference>
<dbReference type="UniPathway" id="UPA00115">
    <property type="reaction ID" value="UER00414"/>
</dbReference>
<dbReference type="GO" id="GO:0005737">
    <property type="term" value="C:cytoplasm"/>
    <property type="evidence" value="ECO:0007669"/>
    <property type="project" value="UniProtKB-SubCell"/>
</dbReference>
<dbReference type="PANTHER" id="PTHR10683">
    <property type="entry name" value="TRANSALDOLASE"/>
    <property type="match status" value="1"/>
</dbReference>
<evidence type="ECO:0000256" key="3">
    <source>
        <dbReference type="ARBA" id="ARBA00008012"/>
    </source>
</evidence>